<name>A0AC61NFG0_9BACT</name>
<gene>
    <name evidence="1" type="ORF">K4L44_00020</name>
</gene>
<dbReference type="EMBL" id="CP081303">
    <property type="protein sequence ID" value="QZE14328.1"/>
    <property type="molecule type" value="Genomic_DNA"/>
</dbReference>
<reference evidence="1" key="1">
    <citation type="submission" date="2021-08" db="EMBL/GenBank/DDBJ databases">
        <title>Novel anaerobic bacterium isolated from sea squirt in East Sea, Republic of Korea.</title>
        <authorList>
            <person name="Nguyen T.H."/>
            <person name="Li Z."/>
            <person name="Lee Y.-J."/>
            <person name="Ko J."/>
            <person name="Kim S.-G."/>
        </authorList>
    </citation>
    <scope>NUCLEOTIDE SEQUENCE</scope>
    <source>
        <strain evidence="1">KCTC 25031</strain>
    </source>
</reference>
<evidence type="ECO:0000313" key="1">
    <source>
        <dbReference type="EMBL" id="QZE14328.1"/>
    </source>
</evidence>
<keyword evidence="2" id="KW-1185">Reference proteome</keyword>
<evidence type="ECO:0000313" key="2">
    <source>
        <dbReference type="Proteomes" id="UP000826212"/>
    </source>
</evidence>
<dbReference type="Proteomes" id="UP000826212">
    <property type="component" value="Chromosome"/>
</dbReference>
<sequence length="323" mass="37913">MKLSILVNVQYNKCSHLKQKKSLCVQMKKMMKQLLIFALVFLLISCQKQNTMHIDTILSFHSQYIQDRNIDIWLPNGYNSKERYQVLYMHDGQMLFDSTKTWNHQSWNAGVVVQKLINQKEIPPTIIVAISNIQDYRTSDYWPQKAFELLPRTVQDSLIKYRLHRYPESDNYLKFIVEELKPYIDKTYSTRPGKKHTFIAGSSMGGLISMYAICEYPDIFYSAACLSTHWIGGYKKNNLIPSTFVTYIQRHMPSPQSHKIYFDHGTKTLDANYEAYQESVNKLFESAGYNSTNLMSIVFKGDKHKEKYWAQRLHIPLQFILNN</sequence>
<organism evidence="1 2">
    <name type="scientific">Halosquirtibacter laminarini</name>
    <dbReference type="NCBI Taxonomy" id="3374600"/>
    <lineage>
        <taxon>Bacteria</taxon>
        <taxon>Pseudomonadati</taxon>
        <taxon>Bacteroidota</taxon>
        <taxon>Bacteroidia</taxon>
        <taxon>Marinilabiliales</taxon>
        <taxon>Prolixibacteraceae</taxon>
        <taxon>Halosquirtibacter</taxon>
    </lineage>
</organism>
<proteinExistence type="predicted"/>
<accession>A0AC61NFG0</accession>
<protein>
    <submittedName>
        <fullName evidence="1">Uncharacterized protein</fullName>
    </submittedName>
</protein>